<reference evidence="4 5" key="1">
    <citation type="journal article" date="2013" name="Genome Announc.">
        <title>Draft Genome Sequence of Methylophaga lonarensis MPLT, a Haloalkaliphilic (Non-Methane-Utilizing) Methylotroph.</title>
        <authorList>
            <person name="Shetty S.A."/>
            <person name="Marathe N.P."/>
            <person name="Munot H."/>
            <person name="Antony C.P."/>
            <person name="Dhotre D.P."/>
            <person name="Murrell J.C."/>
            <person name="Shouche Y.S."/>
        </authorList>
    </citation>
    <scope>NUCLEOTIDE SEQUENCE [LARGE SCALE GENOMIC DNA]</scope>
    <source>
        <strain evidence="4 5">MPL</strain>
    </source>
</reference>
<dbReference type="NCBIfam" id="TIGR03370">
    <property type="entry name" value="VPLPA-CTERM"/>
    <property type="match status" value="1"/>
</dbReference>
<evidence type="ECO:0000259" key="3">
    <source>
        <dbReference type="Pfam" id="PF07589"/>
    </source>
</evidence>
<name>M7NZ55_9GAMM</name>
<evidence type="ECO:0000256" key="2">
    <source>
        <dbReference type="SAM" id="SignalP"/>
    </source>
</evidence>
<dbReference type="EMBL" id="APHR01000054">
    <property type="protein sequence ID" value="EMR12496.1"/>
    <property type="molecule type" value="Genomic_DNA"/>
</dbReference>
<dbReference type="PATRIC" id="fig|1286106.3.peg.1986"/>
<keyword evidence="1" id="KW-0472">Membrane</keyword>
<evidence type="ECO:0000313" key="4">
    <source>
        <dbReference type="EMBL" id="EMR12496.1"/>
    </source>
</evidence>
<dbReference type="InterPro" id="IPR022472">
    <property type="entry name" value="VPLPA-CTERM"/>
</dbReference>
<feature type="chain" id="PRO_5004082491" description="Ice-binding protein C-terminal domain-containing protein" evidence="2">
    <location>
        <begin position="20"/>
        <end position="240"/>
    </location>
</feature>
<dbReference type="eggNOG" id="ENOG50338YM">
    <property type="taxonomic scope" value="Bacteria"/>
</dbReference>
<proteinExistence type="predicted"/>
<dbReference type="STRING" id="1286106.MPL1_09927"/>
<dbReference type="NCBIfam" id="NF038131">
    <property type="entry name" value="choice_anch_K"/>
    <property type="match status" value="1"/>
</dbReference>
<feature type="transmembrane region" description="Helical" evidence="1">
    <location>
        <begin position="211"/>
        <end position="230"/>
    </location>
</feature>
<gene>
    <name evidence="4" type="ORF">MPL1_09927</name>
</gene>
<dbReference type="InterPro" id="IPR047995">
    <property type="entry name" value="Choice_anch_K"/>
</dbReference>
<keyword evidence="1" id="KW-0812">Transmembrane</keyword>
<organism evidence="4 5">
    <name type="scientific">Methylophaga lonarensis MPL</name>
    <dbReference type="NCBI Taxonomy" id="1286106"/>
    <lineage>
        <taxon>Bacteria</taxon>
        <taxon>Pseudomonadati</taxon>
        <taxon>Pseudomonadota</taxon>
        <taxon>Gammaproteobacteria</taxon>
        <taxon>Thiotrichales</taxon>
        <taxon>Piscirickettsiaceae</taxon>
        <taxon>Methylophaga</taxon>
    </lineage>
</organism>
<feature type="domain" description="Ice-binding protein C-terminal" evidence="3">
    <location>
        <begin position="211"/>
        <end position="233"/>
    </location>
</feature>
<keyword evidence="5" id="KW-1185">Reference proteome</keyword>
<comment type="caution">
    <text evidence="4">The sequence shown here is derived from an EMBL/GenBank/DDBJ whole genome shotgun (WGS) entry which is preliminary data.</text>
</comment>
<dbReference type="Pfam" id="PF07589">
    <property type="entry name" value="PEP-CTERM"/>
    <property type="match status" value="1"/>
</dbReference>
<keyword evidence="1" id="KW-1133">Transmembrane helix</keyword>
<sequence>MKNLLLFVSLMTASISANAAFFQGSSSGTFENPVGAANMQVTGVGTNSFSWGEGAYLGYSWAKNCFFCLPYKQHHYSDPSSLTFNGQSFNTDVDSAFVVGNLYFYNGTIYAGTEATSVDFSLTFDFTAPNSFDETFTYNFALDNTVNPQGDTVTLAAAAPEYFYSFEGNDYYFELLGFSYGGKVFDEIFAKELKGKTVQLLGKFTSIPSEVPLPAAVWLFGSGLMGFMAFRRRAKANAAA</sequence>
<dbReference type="InterPro" id="IPR013424">
    <property type="entry name" value="Ice-binding_C"/>
</dbReference>
<dbReference type="Proteomes" id="UP000012019">
    <property type="component" value="Unassembled WGS sequence"/>
</dbReference>
<protein>
    <recommendedName>
        <fullName evidence="3">Ice-binding protein C-terminal domain-containing protein</fullName>
    </recommendedName>
</protein>
<feature type="signal peptide" evidence="2">
    <location>
        <begin position="1"/>
        <end position="19"/>
    </location>
</feature>
<keyword evidence="2" id="KW-0732">Signal</keyword>
<dbReference type="AlphaFoldDB" id="M7NZ55"/>
<dbReference type="OrthoDB" id="9182809at2"/>
<evidence type="ECO:0000256" key="1">
    <source>
        <dbReference type="SAM" id="Phobius"/>
    </source>
</evidence>
<evidence type="ECO:0000313" key="5">
    <source>
        <dbReference type="Proteomes" id="UP000012019"/>
    </source>
</evidence>
<dbReference type="RefSeq" id="WP_009726955.1">
    <property type="nucleotide sequence ID" value="NZ_APHR01000054.1"/>
</dbReference>
<accession>M7NZ55</accession>